<dbReference type="EMBL" id="JAMPKM010000001">
    <property type="protein sequence ID" value="MEP0815625.1"/>
    <property type="molecule type" value="Genomic_DNA"/>
</dbReference>
<dbReference type="Proteomes" id="UP001464891">
    <property type="component" value="Unassembled WGS sequence"/>
</dbReference>
<organism evidence="1 2">
    <name type="scientific">Trichocoleus desertorum GB2-A4</name>
    <dbReference type="NCBI Taxonomy" id="2933944"/>
    <lineage>
        <taxon>Bacteria</taxon>
        <taxon>Bacillati</taxon>
        <taxon>Cyanobacteriota</taxon>
        <taxon>Cyanophyceae</taxon>
        <taxon>Leptolyngbyales</taxon>
        <taxon>Trichocoleusaceae</taxon>
        <taxon>Trichocoleus</taxon>
    </lineage>
</organism>
<evidence type="ECO:0000313" key="2">
    <source>
        <dbReference type="Proteomes" id="UP001464891"/>
    </source>
</evidence>
<comment type="caution">
    <text evidence="1">The sequence shown here is derived from an EMBL/GenBank/DDBJ whole genome shotgun (WGS) entry which is preliminary data.</text>
</comment>
<keyword evidence="2" id="KW-1185">Reference proteome</keyword>
<protein>
    <submittedName>
        <fullName evidence="1">Uncharacterized protein</fullName>
    </submittedName>
</protein>
<sequence>MNQPQNQSLFLHHSALINQLYYQIAEILGVIFGVFDELLGVELRTNH</sequence>
<reference evidence="1 2" key="1">
    <citation type="submission" date="2022-04" db="EMBL/GenBank/DDBJ databases">
        <title>Positive selection, recombination, and allopatry shape intraspecific diversity of widespread and dominant cyanobacteria.</title>
        <authorList>
            <person name="Wei J."/>
            <person name="Shu W."/>
            <person name="Hu C."/>
        </authorList>
    </citation>
    <scope>NUCLEOTIDE SEQUENCE [LARGE SCALE GENOMIC DNA]</scope>
    <source>
        <strain evidence="1 2">GB2-A4</strain>
    </source>
</reference>
<gene>
    <name evidence="1" type="ORF">NC998_00775</name>
</gene>
<proteinExistence type="predicted"/>
<dbReference type="RefSeq" id="WP_190431174.1">
    <property type="nucleotide sequence ID" value="NZ_JAMPKM010000001.1"/>
</dbReference>
<name>A0ABV0J1H7_9CYAN</name>
<accession>A0ABV0J1H7</accession>
<evidence type="ECO:0000313" key="1">
    <source>
        <dbReference type="EMBL" id="MEP0815625.1"/>
    </source>
</evidence>